<proteinExistence type="inferred from homology"/>
<dbReference type="InterPro" id="IPR008271">
    <property type="entry name" value="Ser/Thr_kinase_AS"/>
</dbReference>
<dbReference type="FunFam" id="3.30.200.20:FF:000337">
    <property type="entry name" value="Wall-associated receptor kinase 3"/>
    <property type="match status" value="1"/>
</dbReference>
<dbReference type="GO" id="GO:0007166">
    <property type="term" value="P:cell surface receptor signaling pathway"/>
    <property type="evidence" value="ECO:0007669"/>
    <property type="project" value="InterPro"/>
</dbReference>
<dbReference type="PROSITE" id="PS50011">
    <property type="entry name" value="PROTEIN_KINASE_DOM"/>
    <property type="match status" value="1"/>
</dbReference>
<name>A0AAV5FVT2_ELECO</name>
<dbReference type="GO" id="GO:0005524">
    <property type="term" value="F:ATP binding"/>
    <property type="evidence" value="ECO:0007669"/>
    <property type="project" value="UniProtKB-UniRule"/>
</dbReference>
<dbReference type="SMART" id="SM00220">
    <property type="entry name" value="S_TKc"/>
    <property type="match status" value="1"/>
</dbReference>
<dbReference type="InterPro" id="IPR001245">
    <property type="entry name" value="Ser-Thr/Tyr_kinase_cat_dom"/>
</dbReference>
<dbReference type="PROSITE" id="PS00107">
    <property type="entry name" value="PROTEIN_KINASE_ATP"/>
    <property type="match status" value="1"/>
</dbReference>
<evidence type="ECO:0000256" key="1">
    <source>
        <dbReference type="ARBA" id="ARBA00022527"/>
    </source>
</evidence>
<gene>
    <name evidence="9" type="primary">gb28026</name>
    <name evidence="9" type="ORF">PR202_gb28026</name>
</gene>
<evidence type="ECO:0000259" key="8">
    <source>
        <dbReference type="PROSITE" id="PS50011"/>
    </source>
</evidence>
<reference evidence="9" key="2">
    <citation type="submission" date="2021-12" db="EMBL/GenBank/DDBJ databases">
        <title>Resequencing data analysis of finger millet.</title>
        <authorList>
            <person name="Hatakeyama M."/>
            <person name="Aluri S."/>
            <person name="Balachadran M.T."/>
            <person name="Sivarajan S.R."/>
            <person name="Poveda L."/>
            <person name="Shimizu-Inatsugi R."/>
            <person name="Schlapbach R."/>
            <person name="Sreeman S.M."/>
            <person name="Shimizu K.K."/>
        </authorList>
    </citation>
    <scope>NUCLEOTIDE SEQUENCE</scope>
</reference>
<dbReference type="Proteomes" id="UP001054889">
    <property type="component" value="Unassembled WGS sequence"/>
</dbReference>
<dbReference type="InterPro" id="IPR011009">
    <property type="entry name" value="Kinase-like_dom_sf"/>
</dbReference>
<dbReference type="EMBL" id="BQKI01000097">
    <property type="protein sequence ID" value="GJN38944.1"/>
    <property type="molecule type" value="Genomic_DNA"/>
</dbReference>
<evidence type="ECO:0000256" key="2">
    <source>
        <dbReference type="ARBA" id="ARBA00022679"/>
    </source>
</evidence>
<feature type="binding site" evidence="6">
    <location>
        <position position="51"/>
    </location>
    <ligand>
        <name>ATP</name>
        <dbReference type="ChEBI" id="CHEBI:30616"/>
    </ligand>
</feature>
<evidence type="ECO:0000313" key="10">
    <source>
        <dbReference type="Proteomes" id="UP001054889"/>
    </source>
</evidence>
<evidence type="ECO:0000256" key="7">
    <source>
        <dbReference type="RuleBase" id="RU000304"/>
    </source>
</evidence>
<dbReference type="SUPFAM" id="SSF56112">
    <property type="entry name" value="Protein kinase-like (PK-like)"/>
    <property type="match status" value="1"/>
</dbReference>
<keyword evidence="2" id="KW-0808">Transferase</keyword>
<feature type="domain" description="Protein kinase" evidence="8">
    <location>
        <begin position="23"/>
        <end position="200"/>
    </location>
</feature>
<comment type="similarity">
    <text evidence="7">Belongs to the protein kinase superfamily.</text>
</comment>
<dbReference type="InterPro" id="IPR045274">
    <property type="entry name" value="WAK-like"/>
</dbReference>
<evidence type="ECO:0000256" key="3">
    <source>
        <dbReference type="ARBA" id="ARBA00022741"/>
    </source>
</evidence>
<keyword evidence="5 6" id="KW-0067">ATP-binding</keyword>
<dbReference type="GO" id="GO:0005886">
    <property type="term" value="C:plasma membrane"/>
    <property type="evidence" value="ECO:0007669"/>
    <property type="project" value="TreeGrafter"/>
</dbReference>
<dbReference type="InterPro" id="IPR017441">
    <property type="entry name" value="Protein_kinase_ATP_BS"/>
</dbReference>
<dbReference type="GO" id="GO:0004674">
    <property type="term" value="F:protein serine/threonine kinase activity"/>
    <property type="evidence" value="ECO:0007669"/>
    <property type="project" value="UniProtKB-KW"/>
</dbReference>
<dbReference type="Gene3D" id="1.10.510.10">
    <property type="entry name" value="Transferase(Phosphotransferase) domain 1"/>
    <property type="match status" value="1"/>
</dbReference>
<keyword evidence="3 6" id="KW-0547">Nucleotide-binding</keyword>
<sequence length="200" mass="22968">MWIAHNNHNIRYFKEEEIRVITNNYSTILGKGAFGEVYRGVLEDTSPVAVKRYIHNVKEEFAKEVIVHCEINHRNVVRLIGCCINENALMMVTEYISKGNLSDILHCSETFISLETRLEIAIGCAEALSYMHSQMYGQVIHGDIKPANILLDESLNAKISDFGISKLLSTDKTLYILPCNRKYRVHGSFFRSHWSPYLKE</sequence>
<keyword evidence="4" id="KW-0418">Kinase</keyword>
<evidence type="ECO:0000256" key="6">
    <source>
        <dbReference type="PROSITE-ProRule" id="PRU10141"/>
    </source>
</evidence>
<evidence type="ECO:0000256" key="4">
    <source>
        <dbReference type="ARBA" id="ARBA00022777"/>
    </source>
</evidence>
<accession>A0AAV5FVT2</accession>
<dbReference type="PANTHER" id="PTHR27005">
    <property type="entry name" value="WALL-ASSOCIATED RECEPTOR KINASE-LIKE 21"/>
    <property type="match status" value="1"/>
</dbReference>
<organism evidence="9 10">
    <name type="scientific">Eleusine coracana subsp. coracana</name>
    <dbReference type="NCBI Taxonomy" id="191504"/>
    <lineage>
        <taxon>Eukaryota</taxon>
        <taxon>Viridiplantae</taxon>
        <taxon>Streptophyta</taxon>
        <taxon>Embryophyta</taxon>
        <taxon>Tracheophyta</taxon>
        <taxon>Spermatophyta</taxon>
        <taxon>Magnoliopsida</taxon>
        <taxon>Liliopsida</taxon>
        <taxon>Poales</taxon>
        <taxon>Poaceae</taxon>
        <taxon>PACMAD clade</taxon>
        <taxon>Chloridoideae</taxon>
        <taxon>Cynodonteae</taxon>
        <taxon>Eleusininae</taxon>
        <taxon>Eleusine</taxon>
    </lineage>
</organism>
<keyword evidence="10" id="KW-1185">Reference proteome</keyword>
<comment type="caution">
    <text evidence="9">The sequence shown here is derived from an EMBL/GenBank/DDBJ whole genome shotgun (WGS) entry which is preliminary data.</text>
</comment>
<reference evidence="9" key="1">
    <citation type="journal article" date="2018" name="DNA Res.">
        <title>Multiple hybrid de novo genome assembly of finger millet, an orphan allotetraploid crop.</title>
        <authorList>
            <person name="Hatakeyama M."/>
            <person name="Aluri S."/>
            <person name="Balachadran M.T."/>
            <person name="Sivarajan S.R."/>
            <person name="Patrignani A."/>
            <person name="Gruter S."/>
            <person name="Poveda L."/>
            <person name="Shimizu-Inatsugi R."/>
            <person name="Baeten J."/>
            <person name="Francoijs K.J."/>
            <person name="Nataraja K.N."/>
            <person name="Reddy Y.A.N."/>
            <person name="Phadnis S."/>
            <person name="Ravikumar R.L."/>
            <person name="Schlapbach R."/>
            <person name="Sreeman S.M."/>
            <person name="Shimizu K.K."/>
        </authorList>
    </citation>
    <scope>NUCLEOTIDE SEQUENCE</scope>
</reference>
<keyword evidence="1 7" id="KW-0723">Serine/threonine-protein kinase</keyword>
<dbReference type="Pfam" id="PF07714">
    <property type="entry name" value="PK_Tyr_Ser-Thr"/>
    <property type="match status" value="1"/>
</dbReference>
<dbReference type="PANTHER" id="PTHR27005:SF383">
    <property type="entry name" value="PROTEIN KINASE DOMAIN-CONTAINING PROTEIN"/>
    <property type="match status" value="1"/>
</dbReference>
<dbReference type="AlphaFoldDB" id="A0AAV5FVT2"/>
<evidence type="ECO:0000313" key="9">
    <source>
        <dbReference type="EMBL" id="GJN38944.1"/>
    </source>
</evidence>
<evidence type="ECO:0000256" key="5">
    <source>
        <dbReference type="ARBA" id="ARBA00022840"/>
    </source>
</evidence>
<protein>
    <recommendedName>
        <fullName evidence="8">Protein kinase domain-containing protein</fullName>
    </recommendedName>
</protein>
<dbReference type="Gene3D" id="3.30.200.20">
    <property type="entry name" value="Phosphorylase Kinase, domain 1"/>
    <property type="match status" value="1"/>
</dbReference>
<dbReference type="InterPro" id="IPR000719">
    <property type="entry name" value="Prot_kinase_dom"/>
</dbReference>
<dbReference type="PROSITE" id="PS00108">
    <property type="entry name" value="PROTEIN_KINASE_ST"/>
    <property type="match status" value="1"/>
</dbReference>